<dbReference type="AlphaFoldDB" id="A9DSV5"/>
<dbReference type="Pfam" id="PF09527">
    <property type="entry name" value="ATPase_gene1"/>
    <property type="match status" value="1"/>
</dbReference>
<evidence type="ECO:0000256" key="1">
    <source>
        <dbReference type="SAM" id="Phobius"/>
    </source>
</evidence>
<protein>
    <recommendedName>
        <fullName evidence="4">F0F1-ATPase subunit</fullName>
    </recommendedName>
</protein>
<dbReference type="EMBL" id="ABIB01000003">
    <property type="protein sequence ID" value="EDP96987.1"/>
    <property type="molecule type" value="Genomic_DNA"/>
</dbReference>
<keyword evidence="3" id="KW-1185">Reference proteome</keyword>
<proteinExistence type="predicted"/>
<evidence type="ECO:0000313" key="3">
    <source>
        <dbReference type="Proteomes" id="UP000002945"/>
    </source>
</evidence>
<keyword evidence="1" id="KW-0812">Transmembrane</keyword>
<dbReference type="Proteomes" id="UP000002945">
    <property type="component" value="Unassembled WGS sequence"/>
</dbReference>
<organism evidence="2 3">
    <name type="scientific">Kordia algicida OT-1</name>
    <dbReference type="NCBI Taxonomy" id="391587"/>
    <lineage>
        <taxon>Bacteria</taxon>
        <taxon>Pseudomonadati</taxon>
        <taxon>Bacteroidota</taxon>
        <taxon>Flavobacteriia</taxon>
        <taxon>Flavobacteriales</taxon>
        <taxon>Flavobacteriaceae</taxon>
        <taxon>Kordia</taxon>
    </lineage>
</organism>
<evidence type="ECO:0000313" key="2">
    <source>
        <dbReference type="EMBL" id="EDP96987.1"/>
    </source>
</evidence>
<dbReference type="InterPro" id="IPR032820">
    <property type="entry name" value="ATPase_put"/>
</dbReference>
<dbReference type="STRING" id="391587.KAOT1_17528"/>
<evidence type="ECO:0008006" key="4">
    <source>
        <dbReference type="Google" id="ProtNLM"/>
    </source>
</evidence>
<keyword evidence="1" id="KW-0472">Membrane</keyword>
<dbReference type="HOGENOM" id="CLU_137927_7_1_10"/>
<name>A9DSV5_9FLAO</name>
<sequence length="52" mass="6100">MGIIIGIGVYLGMWLDEKFPNKHKLFTIICSLVFVSLSMWQVIRQLKKFNKD</sequence>
<accession>A9DSV5</accession>
<gene>
    <name evidence="2" type="ORF">KAOT1_17528</name>
</gene>
<reference evidence="2 3" key="1">
    <citation type="journal article" date="2011" name="J. Bacteriol.">
        <title>Genome sequence of the algicidal bacterium Kordia algicida OT-1.</title>
        <authorList>
            <person name="Lee H.S."/>
            <person name="Kang S.G."/>
            <person name="Kwon K.K."/>
            <person name="Lee J.H."/>
            <person name="Kim S.J."/>
        </authorList>
    </citation>
    <scope>NUCLEOTIDE SEQUENCE [LARGE SCALE GENOMIC DNA]</scope>
    <source>
        <strain evidence="2 3">OT-1</strain>
    </source>
</reference>
<comment type="caution">
    <text evidence="2">The sequence shown here is derived from an EMBL/GenBank/DDBJ whole genome shotgun (WGS) entry which is preliminary data.</text>
</comment>
<feature type="transmembrane region" description="Helical" evidence="1">
    <location>
        <begin position="25"/>
        <end position="43"/>
    </location>
</feature>
<keyword evidence="1" id="KW-1133">Transmembrane helix</keyword>